<feature type="region of interest" description="Disordered" evidence="1">
    <location>
        <begin position="71"/>
        <end position="109"/>
    </location>
</feature>
<feature type="compositionally biased region" description="Polar residues" evidence="1">
    <location>
        <begin position="96"/>
        <end position="109"/>
    </location>
</feature>
<dbReference type="Proteomes" id="UP000291286">
    <property type="component" value="Unassembled WGS sequence"/>
</dbReference>
<proteinExistence type="predicted"/>
<keyword evidence="2" id="KW-0732">Signal</keyword>
<sequence length="248" mass="27885">MSTTAIPLRRRFQQALRACVCLGLLAAGAPAFAQWHVTDETTQTKIDNLKQDVNERLDKIYKQSHVKSDAYDTSKNKTLSLQDDNDSKMSERNDASDLQSSRCRVQPDNAVSTDQNKICTDMVTKEVKLNNYLVKMLELTKKRQEELNAILQERKQIDTGAETEFGSLESNTNKLLALQTQIQIDQMNLRLTMDSYSRYFTDQNAKLADLTRDLQRGKGSSFVDGAVRSALLTAALAGAHLYQSNAQE</sequence>
<feature type="chain" id="PRO_5020365154" evidence="2">
    <location>
        <begin position="34"/>
        <end position="248"/>
    </location>
</feature>
<gene>
    <name evidence="3" type="ORF">EA661_14410</name>
</gene>
<name>A0A4Q8LF58_9GAMM</name>
<dbReference type="EMBL" id="SHMB01000006">
    <property type="protein sequence ID" value="TAA27325.1"/>
    <property type="molecule type" value="Genomic_DNA"/>
</dbReference>
<reference evidence="3 4" key="1">
    <citation type="submission" date="2019-02" db="EMBL/GenBank/DDBJ databases">
        <title>WGS of Pseudoxanthomonas species novum from clinical isolates.</title>
        <authorList>
            <person name="Bernier A.-M."/>
            <person name="Bernard K."/>
            <person name="Vachon A."/>
        </authorList>
    </citation>
    <scope>NUCLEOTIDE SEQUENCE [LARGE SCALE GENOMIC DNA]</scope>
    <source>
        <strain evidence="3 4">NML171202</strain>
    </source>
</reference>
<dbReference type="AlphaFoldDB" id="A0A4Q8LF58"/>
<accession>A0A4Q8LF58</accession>
<evidence type="ECO:0000256" key="1">
    <source>
        <dbReference type="SAM" id="MobiDB-lite"/>
    </source>
</evidence>
<evidence type="ECO:0000313" key="4">
    <source>
        <dbReference type="Proteomes" id="UP000291286"/>
    </source>
</evidence>
<protein>
    <submittedName>
        <fullName evidence="3">Uncharacterized protein</fullName>
    </submittedName>
</protein>
<organism evidence="3 4">
    <name type="scientific">Pseudoxanthomonas winnipegensis</name>
    <dbReference type="NCBI Taxonomy" id="2480810"/>
    <lineage>
        <taxon>Bacteria</taxon>
        <taxon>Pseudomonadati</taxon>
        <taxon>Pseudomonadota</taxon>
        <taxon>Gammaproteobacteria</taxon>
        <taxon>Lysobacterales</taxon>
        <taxon>Lysobacteraceae</taxon>
        <taxon>Pseudoxanthomonas</taxon>
    </lineage>
</organism>
<dbReference type="RefSeq" id="WP_130519935.1">
    <property type="nucleotide sequence ID" value="NZ_SHMA01000001.1"/>
</dbReference>
<feature type="signal peptide" evidence="2">
    <location>
        <begin position="1"/>
        <end position="33"/>
    </location>
</feature>
<evidence type="ECO:0000256" key="2">
    <source>
        <dbReference type="SAM" id="SignalP"/>
    </source>
</evidence>
<feature type="compositionally biased region" description="Basic and acidic residues" evidence="1">
    <location>
        <begin position="85"/>
        <end position="95"/>
    </location>
</feature>
<comment type="caution">
    <text evidence="3">The sequence shown here is derived from an EMBL/GenBank/DDBJ whole genome shotgun (WGS) entry which is preliminary data.</text>
</comment>
<evidence type="ECO:0000313" key="3">
    <source>
        <dbReference type="EMBL" id="TAA27325.1"/>
    </source>
</evidence>